<organism evidence="2 3">
    <name type="scientific">Algoriphagus antarcticus</name>
    <dbReference type="NCBI Taxonomy" id="238540"/>
    <lineage>
        <taxon>Bacteria</taxon>
        <taxon>Pseudomonadati</taxon>
        <taxon>Bacteroidota</taxon>
        <taxon>Cytophagia</taxon>
        <taxon>Cytophagales</taxon>
        <taxon>Cyclobacteriaceae</taxon>
        <taxon>Algoriphagus</taxon>
    </lineage>
</organism>
<dbReference type="Proteomes" id="UP000256405">
    <property type="component" value="Unassembled WGS sequence"/>
</dbReference>
<proteinExistence type="predicted"/>
<dbReference type="GO" id="GO:0000049">
    <property type="term" value="F:tRNA binding"/>
    <property type="evidence" value="ECO:0007669"/>
    <property type="project" value="TreeGrafter"/>
</dbReference>
<evidence type="ECO:0000313" key="3">
    <source>
        <dbReference type="Proteomes" id="UP000256405"/>
    </source>
</evidence>
<accession>A0A3E0DGT3</accession>
<reference evidence="2 3" key="1">
    <citation type="submission" date="2018-08" db="EMBL/GenBank/DDBJ databases">
        <title>Genomic Encyclopedia of Archaeal and Bacterial Type Strains, Phase II (KMG-II): from individual species to whole genera.</title>
        <authorList>
            <person name="Goeker M."/>
        </authorList>
    </citation>
    <scope>NUCLEOTIDE SEQUENCE [LARGE SCALE GENOMIC DNA]</scope>
    <source>
        <strain evidence="2 3">DSM 15986</strain>
    </source>
</reference>
<evidence type="ECO:0000313" key="2">
    <source>
        <dbReference type="EMBL" id="REG81908.1"/>
    </source>
</evidence>
<feature type="domain" description="NFACT RNA-binding" evidence="1">
    <location>
        <begin position="408"/>
        <end position="505"/>
    </location>
</feature>
<dbReference type="InterPro" id="IPR051608">
    <property type="entry name" value="RQC_Subunit_NEMF"/>
</dbReference>
<dbReference type="Pfam" id="PF05670">
    <property type="entry name" value="NFACT-R_1"/>
    <property type="match status" value="1"/>
</dbReference>
<dbReference type="Gene3D" id="2.30.310.10">
    <property type="entry name" value="ibrinogen binding protein from staphylococcus aureus domain"/>
    <property type="match status" value="1"/>
</dbReference>
<dbReference type="InterPro" id="IPR008532">
    <property type="entry name" value="NFACT_RNA-bd"/>
</dbReference>
<name>A0A3E0DGT3_9BACT</name>
<evidence type="ECO:0000259" key="1">
    <source>
        <dbReference type="Pfam" id="PF05670"/>
    </source>
</evidence>
<dbReference type="EMBL" id="QUNF01000024">
    <property type="protein sequence ID" value="REG81908.1"/>
    <property type="molecule type" value="Genomic_DNA"/>
</dbReference>
<dbReference type="OrthoDB" id="9766163at2"/>
<gene>
    <name evidence="2" type="ORF">C8N25_12465</name>
</gene>
<protein>
    <submittedName>
        <fullName evidence="2">Putative ribosome quality control (RQC) complex YloA/Tae2 family protein</fullName>
    </submittedName>
</protein>
<dbReference type="GO" id="GO:1990112">
    <property type="term" value="C:RQC complex"/>
    <property type="evidence" value="ECO:0007669"/>
    <property type="project" value="TreeGrafter"/>
</dbReference>
<sequence length="526" mass="60269">MHLNYHFLKYLCPELGKAFLGKKIIACFSQNKDELILETEDSEESRFIRAHFLPPQIYLSFPENFQRAKRNSIDLFKELIGDKILECNVFSFERAFYFRLSSGKILLFKLHANRSNVLLYEKDGNVPTKLFRNGISEDRDLDWNSLNKNYDLSLESFEKLEGNASQFLPTLGAIPRNWLKARGYPEAELQTKWELMQELLDILDTPLFSLVEKNGEIHLSLLPENNPVKSFSNPIQATNELFYLALVRGSFEKDKNSLLKKYQEQFKRTNSYIQKSSQKLEELRNSPPPSQLADVIMANLHVFQDGRLEAELMDFYSGENIQVKLKPKQKPQDHAASLYRKSKNRKLEWEQLDKTIAAKIKQAVVLEGKIEELNAIEDFRALKNYKKSHGEDKALQKDAVVLPFKTFEFEGFPIWVGKSAHGNDDMLRGYTKKDDIWLHARMVPGSHVLIKTSGLKSIPVSVLETAASLAAFYSKNKNETIAPVIHTEAKYVRKVKGSPAGSVMVEKEKVLMVTPKGPEEIFGKGD</sequence>
<dbReference type="RefSeq" id="WP_086543278.1">
    <property type="nucleotide sequence ID" value="NZ_MSSW01000068.1"/>
</dbReference>
<dbReference type="PANTHER" id="PTHR15239">
    <property type="entry name" value="NUCLEAR EXPORT MEDIATOR FACTOR NEMF"/>
    <property type="match status" value="1"/>
</dbReference>
<dbReference type="PANTHER" id="PTHR15239:SF6">
    <property type="entry name" value="RIBOSOME QUALITY CONTROL COMPLEX SUBUNIT NEMF"/>
    <property type="match status" value="1"/>
</dbReference>
<comment type="caution">
    <text evidence="2">The sequence shown here is derived from an EMBL/GenBank/DDBJ whole genome shotgun (WGS) entry which is preliminary data.</text>
</comment>
<keyword evidence="3" id="KW-1185">Reference proteome</keyword>
<dbReference type="Pfam" id="PF05833">
    <property type="entry name" value="NFACT_N"/>
    <property type="match status" value="1"/>
</dbReference>
<dbReference type="GO" id="GO:0043023">
    <property type="term" value="F:ribosomal large subunit binding"/>
    <property type="evidence" value="ECO:0007669"/>
    <property type="project" value="TreeGrafter"/>
</dbReference>
<dbReference type="GO" id="GO:0072344">
    <property type="term" value="P:rescue of stalled ribosome"/>
    <property type="evidence" value="ECO:0007669"/>
    <property type="project" value="TreeGrafter"/>
</dbReference>
<dbReference type="AlphaFoldDB" id="A0A3E0DGT3"/>